<keyword evidence="1" id="KW-0012">Acyltransferase</keyword>
<dbReference type="GO" id="GO:0016746">
    <property type="term" value="F:acyltransferase activity"/>
    <property type="evidence" value="ECO:0007669"/>
    <property type="project" value="UniProtKB-KW"/>
</dbReference>
<protein>
    <submittedName>
        <fullName evidence="1">Acyltransferase</fullName>
    </submittedName>
</protein>
<keyword evidence="1" id="KW-0808">Transferase</keyword>
<dbReference type="SUPFAM" id="SSF51161">
    <property type="entry name" value="Trimeric LpxA-like enzymes"/>
    <property type="match status" value="1"/>
</dbReference>
<dbReference type="InterPro" id="IPR051159">
    <property type="entry name" value="Hexapeptide_acetyltransf"/>
</dbReference>
<dbReference type="AlphaFoldDB" id="A0A7Y7Y3C3"/>
<reference evidence="1 2" key="1">
    <citation type="submission" date="2020-04" db="EMBL/GenBank/DDBJ databases">
        <title>Molecular characterization of pseudomonads from Agaricus bisporus reveal novel blotch 2 pathogens in Western Europe.</title>
        <authorList>
            <person name="Taparia T."/>
            <person name="Krijger M."/>
            <person name="Haynes E."/>
            <person name="Elpinstone J.G."/>
            <person name="Noble R."/>
            <person name="Van Der Wolf J."/>
        </authorList>
    </citation>
    <scope>NUCLEOTIDE SEQUENCE [LARGE SCALE GENOMIC DNA]</scope>
    <source>
        <strain evidence="1 2">IPO3738</strain>
    </source>
</reference>
<evidence type="ECO:0000313" key="1">
    <source>
        <dbReference type="EMBL" id="NWC16985.1"/>
    </source>
</evidence>
<dbReference type="PANTHER" id="PTHR23416:SF78">
    <property type="entry name" value="LIPOPOLYSACCHARIDE BIOSYNTHESIS O-ACETYL TRANSFERASE WBBJ-RELATED"/>
    <property type="match status" value="1"/>
</dbReference>
<dbReference type="EMBL" id="JACAQE010000009">
    <property type="protein sequence ID" value="NWC16985.1"/>
    <property type="molecule type" value="Genomic_DNA"/>
</dbReference>
<name>A0A7Y7Y3C3_9PSED</name>
<dbReference type="Gene3D" id="2.160.10.10">
    <property type="entry name" value="Hexapeptide repeat proteins"/>
    <property type="match status" value="1"/>
</dbReference>
<dbReference type="CDD" id="cd04647">
    <property type="entry name" value="LbH_MAT_like"/>
    <property type="match status" value="1"/>
</dbReference>
<organism evidence="1 2">
    <name type="scientific">Pseudomonas gingeri</name>
    <dbReference type="NCBI Taxonomy" id="117681"/>
    <lineage>
        <taxon>Bacteria</taxon>
        <taxon>Pseudomonadati</taxon>
        <taxon>Pseudomonadota</taxon>
        <taxon>Gammaproteobacteria</taxon>
        <taxon>Pseudomonadales</taxon>
        <taxon>Pseudomonadaceae</taxon>
        <taxon>Pseudomonas</taxon>
    </lineage>
</organism>
<proteinExistence type="predicted"/>
<dbReference type="RefSeq" id="WP_042934231.1">
    <property type="nucleotide sequence ID" value="NZ_JACAQE010000009.1"/>
</dbReference>
<comment type="caution">
    <text evidence="1">The sequence shown here is derived from an EMBL/GenBank/DDBJ whole genome shotgun (WGS) entry which is preliminary data.</text>
</comment>
<gene>
    <name evidence="1" type="ORF">HX845_25240</name>
</gene>
<dbReference type="PANTHER" id="PTHR23416">
    <property type="entry name" value="SIALIC ACID SYNTHASE-RELATED"/>
    <property type="match status" value="1"/>
</dbReference>
<dbReference type="InterPro" id="IPR001451">
    <property type="entry name" value="Hexapep"/>
</dbReference>
<evidence type="ECO:0000313" key="2">
    <source>
        <dbReference type="Proteomes" id="UP000517547"/>
    </source>
</evidence>
<accession>A0A7Y7Y3C3</accession>
<dbReference type="Pfam" id="PF14602">
    <property type="entry name" value="Hexapep_2"/>
    <property type="match status" value="2"/>
</dbReference>
<dbReference type="Proteomes" id="UP000517547">
    <property type="component" value="Unassembled WGS sequence"/>
</dbReference>
<sequence length="171" mass="18333">MKAYRSEGPGTPDLSKFARVGNNVIIEDGVRVFHPENIELGDNVYIGHDTILKGYYKDRIIIGNNVWIGQGCFIHGAGGIEIGDCVGIGPGVKIHAAYHEDIGRDVPIMFQSLSFAKIIIEEDVNVGIGAIIMNGVTVSKGSKVGAGAVLTKSFPEYSIVAVVPAKLIRKR</sequence>
<dbReference type="InterPro" id="IPR011004">
    <property type="entry name" value="Trimer_LpxA-like_sf"/>
</dbReference>